<feature type="coiled-coil region" evidence="1">
    <location>
        <begin position="336"/>
        <end position="405"/>
    </location>
</feature>
<name>A0A484M981_9ASTE</name>
<evidence type="ECO:0000313" key="4">
    <source>
        <dbReference type="EMBL" id="VFQ85227.1"/>
    </source>
</evidence>
<evidence type="ECO:0000256" key="1">
    <source>
        <dbReference type="SAM" id="Coils"/>
    </source>
</evidence>
<accession>A0A484M981</accession>
<gene>
    <name evidence="4" type="ORF">CCAM_LOCUS27003</name>
</gene>
<dbReference type="PANTHER" id="PTHR31099">
    <property type="entry name" value="OS06G0165300 PROTEIN"/>
    <property type="match status" value="1"/>
</dbReference>
<feature type="compositionally biased region" description="Acidic residues" evidence="2">
    <location>
        <begin position="269"/>
        <end position="279"/>
    </location>
</feature>
<proteinExistence type="predicted"/>
<dbReference type="Proteomes" id="UP000595140">
    <property type="component" value="Unassembled WGS sequence"/>
</dbReference>
<reference evidence="4 5" key="1">
    <citation type="submission" date="2018-04" db="EMBL/GenBank/DDBJ databases">
        <authorList>
            <person name="Vogel A."/>
        </authorList>
    </citation>
    <scope>NUCLEOTIDE SEQUENCE [LARGE SCALE GENOMIC DNA]</scope>
</reference>
<evidence type="ECO:0000259" key="3">
    <source>
        <dbReference type="Pfam" id="PF04195"/>
    </source>
</evidence>
<keyword evidence="5" id="KW-1185">Reference proteome</keyword>
<sequence>MKKTISKVSKIFNGGKKSKEDENVSSITPAQLGEMRGVIPPDYGVQEATGTTLECNPDISRRLVVHYDSVRMGCRFPLHPLLVELCNRYAIPPGQISSNSHESLFGFLARCHKRGIQPTLKLFLSFFRPHKYDGELGRGFVSFTARTDMQFLDSPVDKLDDWFRRFFMVVVPEDLPFPNMWRKKEDKFPSHLFPPRDSELEGVFRLLRKNGYPVPRALLLKDSYFRGLGFWVSPDIPPQEPLGDTTSSWVPPFRSTRLRWRSSRRDPSPEEDTEGEEVESATGALSLALAHQPPLSEEVVVEDVSEDDGLYDFPPGTLRRLAAKVGQRDLNRIHDLKEIEFLRRDLERQVRERELQVREEAELHRRRSEEELERTWRRRSEEEARKAAEEVEQRWRLQHEETERQLSQRVNELNLTLMEERHSARSSLDEARRSLENERLTYEGHMARMESDRISDYGRGFYRGGLEVQEQFYRGLEPYSDGLDPWLKFPGVPKPMGPEPSFLRSSPSP</sequence>
<dbReference type="PANTHER" id="PTHR31099:SF28">
    <property type="entry name" value="F5J5.12"/>
    <property type="match status" value="1"/>
</dbReference>
<dbReference type="OrthoDB" id="685909at2759"/>
<feature type="region of interest" description="Disordered" evidence="2">
    <location>
        <begin position="490"/>
        <end position="509"/>
    </location>
</feature>
<keyword evidence="1" id="KW-0175">Coiled coil</keyword>
<dbReference type="AlphaFoldDB" id="A0A484M981"/>
<dbReference type="EMBL" id="OOIL02002895">
    <property type="protein sequence ID" value="VFQ85227.1"/>
    <property type="molecule type" value="Genomic_DNA"/>
</dbReference>
<organism evidence="4 5">
    <name type="scientific">Cuscuta campestris</name>
    <dbReference type="NCBI Taxonomy" id="132261"/>
    <lineage>
        <taxon>Eukaryota</taxon>
        <taxon>Viridiplantae</taxon>
        <taxon>Streptophyta</taxon>
        <taxon>Embryophyta</taxon>
        <taxon>Tracheophyta</taxon>
        <taxon>Spermatophyta</taxon>
        <taxon>Magnoliopsida</taxon>
        <taxon>eudicotyledons</taxon>
        <taxon>Gunneridae</taxon>
        <taxon>Pentapetalae</taxon>
        <taxon>asterids</taxon>
        <taxon>lamiids</taxon>
        <taxon>Solanales</taxon>
        <taxon>Convolvulaceae</taxon>
        <taxon>Cuscuteae</taxon>
        <taxon>Cuscuta</taxon>
        <taxon>Cuscuta subgen. Grammica</taxon>
        <taxon>Cuscuta sect. Cleistogrammica</taxon>
    </lineage>
</organism>
<feature type="region of interest" description="Disordered" evidence="2">
    <location>
        <begin position="260"/>
        <end position="281"/>
    </location>
</feature>
<dbReference type="Pfam" id="PF04195">
    <property type="entry name" value="Transposase_28"/>
    <property type="match status" value="1"/>
</dbReference>
<evidence type="ECO:0000256" key="2">
    <source>
        <dbReference type="SAM" id="MobiDB-lite"/>
    </source>
</evidence>
<protein>
    <recommendedName>
        <fullName evidence="3">Transposase (putative) gypsy type domain-containing protein</fullName>
    </recommendedName>
</protein>
<dbReference type="InterPro" id="IPR007321">
    <property type="entry name" value="Transposase_28"/>
</dbReference>
<evidence type="ECO:0000313" key="5">
    <source>
        <dbReference type="Proteomes" id="UP000595140"/>
    </source>
</evidence>
<feature type="domain" description="Transposase (putative) gypsy type" evidence="3">
    <location>
        <begin position="64"/>
        <end position="128"/>
    </location>
</feature>